<dbReference type="GO" id="GO:0044877">
    <property type="term" value="F:protein-containing complex binding"/>
    <property type="evidence" value="ECO:0007669"/>
    <property type="project" value="TreeGrafter"/>
</dbReference>
<name>A0AAN6WXM1_9PEZI</name>
<proteinExistence type="predicted"/>
<dbReference type="SUPFAM" id="SSF51735">
    <property type="entry name" value="NAD(P)-binding Rossmann-fold domains"/>
    <property type="match status" value="1"/>
</dbReference>
<keyword evidence="3" id="KW-1185">Reference proteome</keyword>
<organism evidence="2 3">
    <name type="scientific">Podospora australis</name>
    <dbReference type="NCBI Taxonomy" id="1536484"/>
    <lineage>
        <taxon>Eukaryota</taxon>
        <taxon>Fungi</taxon>
        <taxon>Dikarya</taxon>
        <taxon>Ascomycota</taxon>
        <taxon>Pezizomycotina</taxon>
        <taxon>Sordariomycetes</taxon>
        <taxon>Sordariomycetidae</taxon>
        <taxon>Sordariales</taxon>
        <taxon>Podosporaceae</taxon>
        <taxon>Podospora</taxon>
    </lineage>
</organism>
<dbReference type="PANTHER" id="PTHR12126">
    <property type="entry name" value="NADH-UBIQUINONE OXIDOREDUCTASE 39 KDA SUBUNIT-RELATED"/>
    <property type="match status" value="1"/>
</dbReference>
<evidence type="ECO:0000259" key="1">
    <source>
        <dbReference type="Pfam" id="PF01370"/>
    </source>
</evidence>
<protein>
    <submittedName>
        <fullName evidence="2">Isoflavone reductase IRL</fullName>
    </submittedName>
</protein>
<dbReference type="Gene3D" id="3.40.50.720">
    <property type="entry name" value="NAD(P)-binding Rossmann-like Domain"/>
    <property type="match status" value="1"/>
</dbReference>
<dbReference type="Pfam" id="PF01370">
    <property type="entry name" value="Epimerase"/>
    <property type="match status" value="1"/>
</dbReference>
<gene>
    <name evidence="2" type="ORF">QBC35DRAFT_110514</name>
</gene>
<sequence length="291" mass="30995">MSAATKRIVVFGGNGFLGSRICKSAVARNWDVTSVSRSGTPSWPTVTSTPHPPAWSTSVSWERADIFKPAQWIPLLSNADYVVHSLGILLEADYKGLVSGRENPLTALSKVFGANSAHQTPNPLDRKPGDRQEVVGGKQQLTYEMMNRDSAILLAKESEAAGVKGFGFISAAAGAPILPGRYITTKREAEEVIAREFPQMRGVFFRPPFMWDSGRAMTVPLAAGAAAASTLNKATGGIFGGFLGAAAIKPLKADLVADAVVEGLADERVKGPVEVEELERLGTKGWRGNMA</sequence>
<accession>A0AAN6WXM1</accession>
<dbReference type="InterPro" id="IPR036291">
    <property type="entry name" value="NAD(P)-bd_dom_sf"/>
</dbReference>
<dbReference type="GO" id="GO:0005739">
    <property type="term" value="C:mitochondrion"/>
    <property type="evidence" value="ECO:0007669"/>
    <property type="project" value="TreeGrafter"/>
</dbReference>
<dbReference type="PANTHER" id="PTHR12126:SF16">
    <property type="entry name" value="MIOREX COMPLEX COMPONENT 2"/>
    <property type="match status" value="1"/>
</dbReference>
<dbReference type="InterPro" id="IPR001509">
    <property type="entry name" value="Epimerase_deHydtase"/>
</dbReference>
<feature type="domain" description="NAD-dependent epimerase/dehydratase" evidence="1">
    <location>
        <begin position="8"/>
        <end position="85"/>
    </location>
</feature>
<dbReference type="EMBL" id="MU864369">
    <property type="protein sequence ID" value="KAK4190050.1"/>
    <property type="molecule type" value="Genomic_DNA"/>
</dbReference>
<comment type="caution">
    <text evidence="2">The sequence shown here is derived from an EMBL/GenBank/DDBJ whole genome shotgun (WGS) entry which is preliminary data.</text>
</comment>
<dbReference type="AlphaFoldDB" id="A0AAN6WXM1"/>
<dbReference type="InterPro" id="IPR051207">
    <property type="entry name" value="ComplexI_NDUFA9_subunit"/>
</dbReference>
<reference evidence="2" key="1">
    <citation type="journal article" date="2023" name="Mol. Phylogenet. Evol.">
        <title>Genome-scale phylogeny and comparative genomics of the fungal order Sordariales.</title>
        <authorList>
            <person name="Hensen N."/>
            <person name="Bonometti L."/>
            <person name="Westerberg I."/>
            <person name="Brannstrom I.O."/>
            <person name="Guillou S."/>
            <person name="Cros-Aarteil S."/>
            <person name="Calhoun S."/>
            <person name="Haridas S."/>
            <person name="Kuo A."/>
            <person name="Mondo S."/>
            <person name="Pangilinan J."/>
            <person name="Riley R."/>
            <person name="LaButti K."/>
            <person name="Andreopoulos B."/>
            <person name="Lipzen A."/>
            <person name="Chen C."/>
            <person name="Yan M."/>
            <person name="Daum C."/>
            <person name="Ng V."/>
            <person name="Clum A."/>
            <person name="Steindorff A."/>
            <person name="Ohm R.A."/>
            <person name="Martin F."/>
            <person name="Silar P."/>
            <person name="Natvig D.O."/>
            <person name="Lalanne C."/>
            <person name="Gautier V."/>
            <person name="Ament-Velasquez S.L."/>
            <person name="Kruys A."/>
            <person name="Hutchinson M.I."/>
            <person name="Powell A.J."/>
            <person name="Barry K."/>
            <person name="Miller A.N."/>
            <person name="Grigoriev I.V."/>
            <person name="Debuchy R."/>
            <person name="Gladieux P."/>
            <person name="Hiltunen Thoren M."/>
            <person name="Johannesson H."/>
        </authorList>
    </citation>
    <scope>NUCLEOTIDE SEQUENCE</scope>
    <source>
        <strain evidence="2">PSN309</strain>
    </source>
</reference>
<evidence type="ECO:0000313" key="3">
    <source>
        <dbReference type="Proteomes" id="UP001302126"/>
    </source>
</evidence>
<evidence type="ECO:0000313" key="2">
    <source>
        <dbReference type="EMBL" id="KAK4190050.1"/>
    </source>
</evidence>
<reference evidence="2" key="2">
    <citation type="submission" date="2023-05" db="EMBL/GenBank/DDBJ databases">
        <authorList>
            <consortium name="Lawrence Berkeley National Laboratory"/>
            <person name="Steindorff A."/>
            <person name="Hensen N."/>
            <person name="Bonometti L."/>
            <person name="Westerberg I."/>
            <person name="Brannstrom I.O."/>
            <person name="Guillou S."/>
            <person name="Cros-Aarteil S."/>
            <person name="Calhoun S."/>
            <person name="Haridas S."/>
            <person name="Kuo A."/>
            <person name="Mondo S."/>
            <person name="Pangilinan J."/>
            <person name="Riley R."/>
            <person name="Labutti K."/>
            <person name="Andreopoulos B."/>
            <person name="Lipzen A."/>
            <person name="Chen C."/>
            <person name="Yanf M."/>
            <person name="Daum C."/>
            <person name="Ng V."/>
            <person name="Clum A."/>
            <person name="Ohm R."/>
            <person name="Martin F."/>
            <person name="Silar P."/>
            <person name="Natvig D."/>
            <person name="Lalanne C."/>
            <person name="Gautier V."/>
            <person name="Ament-Velasquez S.L."/>
            <person name="Kruys A."/>
            <person name="Hutchinson M.I."/>
            <person name="Powell A.J."/>
            <person name="Barry K."/>
            <person name="Miller A.N."/>
            <person name="Grigoriev I.V."/>
            <person name="Debuchy R."/>
            <person name="Gladieux P."/>
            <person name="Thoren M.H."/>
            <person name="Johannesson H."/>
        </authorList>
    </citation>
    <scope>NUCLEOTIDE SEQUENCE</scope>
    <source>
        <strain evidence="2">PSN309</strain>
    </source>
</reference>
<dbReference type="Proteomes" id="UP001302126">
    <property type="component" value="Unassembled WGS sequence"/>
</dbReference>